<evidence type="ECO:0008006" key="6">
    <source>
        <dbReference type="Google" id="ProtNLM"/>
    </source>
</evidence>
<dbReference type="Proteomes" id="UP001284771">
    <property type="component" value="Unassembled WGS sequence"/>
</dbReference>
<keyword evidence="1" id="KW-1133">Transmembrane helix</keyword>
<feature type="transmembrane region" description="Helical" evidence="1">
    <location>
        <begin position="12"/>
        <end position="36"/>
    </location>
</feature>
<organism evidence="2 4">
    <name type="scientific">Priestia flexa</name>
    <dbReference type="NCBI Taxonomy" id="86664"/>
    <lineage>
        <taxon>Bacteria</taxon>
        <taxon>Bacillati</taxon>
        <taxon>Bacillota</taxon>
        <taxon>Bacilli</taxon>
        <taxon>Bacillales</taxon>
        <taxon>Bacillaceae</taxon>
        <taxon>Priestia</taxon>
    </lineage>
</organism>
<comment type="caution">
    <text evidence="2">The sequence shown here is derived from an EMBL/GenBank/DDBJ whole genome shotgun (WGS) entry which is preliminary data.</text>
</comment>
<reference evidence="2" key="1">
    <citation type="submission" date="2020-12" db="EMBL/GenBank/DDBJ databases">
        <title>PHA producing bacteria isolated from mangrove.</title>
        <authorList>
            <person name="Zheng W."/>
            <person name="Yu S."/>
            <person name="Huang Y."/>
        </authorList>
    </citation>
    <scope>NUCLEOTIDE SEQUENCE</scope>
    <source>
        <strain evidence="2">GN22-4</strain>
    </source>
</reference>
<feature type="transmembrane region" description="Helical" evidence="1">
    <location>
        <begin position="109"/>
        <end position="130"/>
    </location>
</feature>
<dbReference type="EMBL" id="JAWUZT010000012">
    <property type="protein sequence ID" value="MDW8515704.1"/>
    <property type="molecule type" value="Genomic_DNA"/>
</dbReference>
<dbReference type="RefSeq" id="WP_025910404.1">
    <property type="nucleotide sequence ID" value="NZ_CANLXW010000013.1"/>
</dbReference>
<evidence type="ECO:0000313" key="4">
    <source>
        <dbReference type="Proteomes" id="UP000664578"/>
    </source>
</evidence>
<feature type="transmembrane region" description="Helical" evidence="1">
    <location>
        <begin position="82"/>
        <end position="103"/>
    </location>
</feature>
<evidence type="ECO:0000256" key="1">
    <source>
        <dbReference type="SAM" id="Phobius"/>
    </source>
</evidence>
<proteinExistence type="predicted"/>
<evidence type="ECO:0000313" key="5">
    <source>
        <dbReference type="Proteomes" id="UP001284771"/>
    </source>
</evidence>
<keyword evidence="1" id="KW-0812">Transmembrane</keyword>
<accession>A0A1N6RJM1</accession>
<reference evidence="5" key="2">
    <citation type="submission" date="2023-07" db="EMBL/GenBank/DDBJ databases">
        <title>Draft genomic sequences of Priestia flexa CCM isolated from the soil of an abandoned mine contaminated by free cyanide in the high Andean zone of Tacna, Peru.</title>
        <authorList>
            <person name="Caceda Quiroz C.J."/>
            <person name="Maraza Chooque G.J."/>
            <person name="Fora Quispe G.L."/>
            <person name="Carpio Mamani M."/>
        </authorList>
    </citation>
    <scope>NUCLEOTIDE SEQUENCE [LARGE SCALE GENOMIC DNA]</scope>
    <source>
        <strain evidence="5">CCM</strain>
    </source>
</reference>
<sequence length="159" mass="18109">MFGMDDIPKFLFSFLLIVPIVSLIHQLGHSFMALLFGGEVNFTIGKGRTIFQWKKIKLKSIYFLDSVCVYEKLRYDNRFSHACVYAGGALANLASIFIVNSLIESSFFTANLFFYQFVYFSVYYTVFSLLPVRFSENASSDGQAIFDVLRYGKASCNPD</sequence>
<evidence type="ECO:0000313" key="2">
    <source>
        <dbReference type="EMBL" id="MBN8250968.1"/>
    </source>
</evidence>
<reference evidence="3" key="3">
    <citation type="submission" date="2024-05" db="EMBL/GenBank/DDBJ databases">
        <title>Draft genomic sequences of Priestia flexa CCM isolated from the soil of an abandoned mine contaminated by free cyanide in the high Andean zone of Tacna, Peru.</title>
        <authorList>
            <person name="Caceda Quiroz C.J."/>
            <person name="Maraza Chooque G.J."/>
            <person name="Fora Quispe G.L."/>
            <person name="Carpio Mamani M."/>
        </authorList>
    </citation>
    <scope>NUCLEOTIDE SEQUENCE</scope>
    <source>
        <strain evidence="3">CCM</strain>
    </source>
</reference>
<keyword evidence="5" id="KW-1185">Reference proteome</keyword>
<dbReference type="Proteomes" id="UP000664578">
    <property type="component" value="Unassembled WGS sequence"/>
</dbReference>
<dbReference type="EMBL" id="JAEMWV010000002">
    <property type="protein sequence ID" value="MBN8250968.1"/>
    <property type="molecule type" value="Genomic_DNA"/>
</dbReference>
<dbReference type="GeneID" id="93681357"/>
<evidence type="ECO:0000313" key="3">
    <source>
        <dbReference type="EMBL" id="MDW8515704.1"/>
    </source>
</evidence>
<gene>
    <name evidence="2" type="ORF">JF537_05160</name>
    <name evidence="3" type="ORF">RIB56_06125</name>
</gene>
<protein>
    <recommendedName>
        <fullName evidence="6">Peptidase M50 domain-containing protein</fullName>
    </recommendedName>
</protein>
<name>A0A1N6RJM1_9BACI</name>
<dbReference type="AlphaFoldDB" id="A0A1N6RJM1"/>
<keyword evidence="1" id="KW-0472">Membrane</keyword>